<evidence type="ECO:0000256" key="1">
    <source>
        <dbReference type="SAM" id="Coils"/>
    </source>
</evidence>
<evidence type="ECO:0000313" key="4">
    <source>
        <dbReference type="Proteomes" id="UP000196317"/>
    </source>
</evidence>
<dbReference type="RefSeq" id="WP_087582433.1">
    <property type="nucleotide sequence ID" value="NZ_NDYN01000001.1"/>
</dbReference>
<name>A0A1Y5MK15_9BACT</name>
<evidence type="ECO:0000313" key="3">
    <source>
        <dbReference type="EMBL" id="OUT08936.1"/>
    </source>
</evidence>
<accession>A0A1Y5MK15</accession>
<dbReference type="AlphaFoldDB" id="A0A1Y5MK15"/>
<dbReference type="EMBL" id="NDYN01000001">
    <property type="protein sequence ID" value="OUT08936.1"/>
    <property type="molecule type" value="Genomic_DNA"/>
</dbReference>
<organism evidence="3 4">
    <name type="scientific">Campylobacter concisus</name>
    <dbReference type="NCBI Taxonomy" id="199"/>
    <lineage>
        <taxon>Bacteria</taxon>
        <taxon>Pseudomonadati</taxon>
        <taxon>Campylobacterota</taxon>
        <taxon>Epsilonproteobacteria</taxon>
        <taxon>Campylobacterales</taxon>
        <taxon>Campylobacteraceae</taxon>
        <taxon>Campylobacter</taxon>
    </lineage>
</organism>
<gene>
    <name evidence="3" type="ORF">B9N65_00945</name>
    <name evidence="2" type="ORF">B9N65_09980</name>
</gene>
<feature type="coiled-coil region" evidence="1">
    <location>
        <begin position="89"/>
        <end position="125"/>
    </location>
</feature>
<protein>
    <submittedName>
        <fullName evidence="3">Uncharacterized protein</fullName>
    </submittedName>
</protein>
<keyword evidence="1" id="KW-0175">Coiled coil</keyword>
<evidence type="ECO:0000313" key="2">
    <source>
        <dbReference type="EMBL" id="OUT06900.1"/>
    </source>
</evidence>
<comment type="caution">
    <text evidence="3">The sequence shown here is derived from an EMBL/GenBank/DDBJ whole genome shotgun (WGS) entry which is preliminary data.</text>
</comment>
<dbReference type="Proteomes" id="UP000196317">
    <property type="component" value="Unassembled WGS sequence"/>
</dbReference>
<reference evidence="3 4" key="1">
    <citation type="submission" date="2017-04" db="EMBL/GenBank/DDBJ databases">
        <title>Complete genome of Campylobacter concisus ATCC 33237T and draft genomes for an additional eight well characterized C. concisus strains.</title>
        <authorList>
            <person name="Cornelius A.J."/>
            <person name="Miller W.G."/>
            <person name="Lastovica A.J."/>
            <person name="On S.L."/>
            <person name="French N.P."/>
            <person name="Vandenberg O."/>
            <person name="Biggs P.J."/>
        </authorList>
    </citation>
    <scope>NUCLEOTIDE SEQUENCE [LARGE SCALE GENOMIC DNA]</scope>
    <source>
        <strain evidence="3 4">CCUG 19995</strain>
    </source>
</reference>
<dbReference type="EMBL" id="NDYN01000010">
    <property type="protein sequence ID" value="OUT06900.1"/>
    <property type="molecule type" value="Genomic_DNA"/>
</dbReference>
<sequence>MAKTKVKITTDYKNVKVEPNDITSGEVLSKEFYGENRLQWLGEGAFDVLMHAIDENLRIQYDNGRILGDTYAQAYIQLVSAAIDKSVNLAIANAELKLKIAELELKENQADEDEALNKLKQEQLRAQTKVYDRQIEGFSDNLKLKLLQSQLESFSMIFASGMLDFNENAAAFPKALKASSLSEVYDDLRASSLTDWEAKKKYKVENRIEKGGEPSGIEL</sequence>
<proteinExistence type="predicted"/>